<evidence type="ECO:0000256" key="6">
    <source>
        <dbReference type="ARBA" id="ARBA00022842"/>
    </source>
</evidence>
<evidence type="ECO:0000256" key="8">
    <source>
        <dbReference type="ARBA" id="ARBA00023052"/>
    </source>
</evidence>
<comment type="pathway">
    <text evidence="3">Carbohydrate metabolism; tricarboxylic acid cycle; succinyl-CoA from 2-oxoglutarate (dehydrogenase route): step 1/1.</text>
</comment>
<organism evidence="14 15">
    <name type="scientific">Actinomyces oris</name>
    <dbReference type="NCBI Taxonomy" id="544580"/>
    <lineage>
        <taxon>Bacteria</taxon>
        <taxon>Bacillati</taxon>
        <taxon>Actinomycetota</taxon>
        <taxon>Actinomycetes</taxon>
        <taxon>Actinomycetales</taxon>
        <taxon>Actinomycetaceae</taxon>
        <taxon>Actinomyces</taxon>
    </lineage>
</organism>
<dbReference type="Pfam" id="PF02779">
    <property type="entry name" value="Transket_pyr"/>
    <property type="match status" value="1"/>
</dbReference>
<dbReference type="EMBL" id="JAMZMF010000011">
    <property type="protein sequence ID" value="MDR0177970.1"/>
    <property type="molecule type" value="Genomic_DNA"/>
</dbReference>
<evidence type="ECO:0000256" key="10">
    <source>
        <dbReference type="ARBA" id="ARBA00051911"/>
    </source>
</evidence>
<comment type="catalytic activity">
    <reaction evidence="10">
        <text>N(6)-[(R)-lipoyl]-L-lysyl-[protein] + 2-oxoglutarate + H(+) = N(6)-[(R)-S(8)-succinyldihydrolipoyl]-L-lysyl-[protein] + CO2</text>
        <dbReference type="Rhea" id="RHEA:12188"/>
        <dbReference type="Rhea" id="RHEA-COMP:10474"/>
        <dbReference type="Rhea" id="RHEA-COMP:20092"/>
        <dbReference type="ChEBI" id="CHEBI:15378"/>
        <dbReference type="ChEBI" id="CHEBI:16526"/>
        <dbReference type="ChEBI" id="CHEBI:16810"/>
        <dbReference type="ChEBI" id="CHEBI:83099"/>
        <dbReference type="ChEBI" id="CHEBI:83120"/>
        <dbReference type="EC" id="1.2.4.2"/>
    </reaction>
</comment>
<keyword evidence="14" id="KW-0456">Lyase</keyword>
<dbReference type="SMART" id="SM00861">
    <property type="entry name" value="Transket_pyr"/>
    <property type="match status" value="1"/>
</dbReference>
<dbReference type="GO" id="GO:0005829">
    <property type="term" value="C:cytosol"/>
    <property type="evidence" value="ECO:0007669"/>
    <property type="project" value="TreeGrafter"/>
</dbReference>
<dbReference type="Gene3D" id="3.30.559.10">
    <property type="entry name" value="Chloramphenicol acetyltransferase-like domain"/>
    <property type="match status" value="1"/>
</dbReference>
<dbReference type="InterPro" id="IPR001078">
    <property type="entry name" value="2-oxoacid_DH_actylTfrase"/>
</dbReference>
<dbReference type="InterPro" id="IPR005475">
    <property type="entry name" value="Transketolase-like_Pyr-bd"/>
</dbReference>
<evidence type="ECO:0000256" key="11">
    <source>
        <dbReference type="ARBA" id="ARBA00052761"/>
    </source>
</evidence>
<dbReference type="Proteomes" id="UP001230065">
    <property type="component" value="Unassembled WGS sequence"/>
</dbReference>
<dbReference type="Gene3D" id="3.40.50.12470">
    <property type="match status" value="1"/>
</dbReference>
<dbReference type="GO" id="GO:0030976">
    <property type="term" value="F:thiamine pyrophosphate binding"/>
    <property type="evidence" value="ECO:0007669"/>
    <property type="project" value="InterPro"/>
</dbReference>
<dbReference type="RefSeq" id="WP_308679985.1">
    <property type="nucleotide sequence ID" value="NZ_JAMZMF010000011.1"/>
</dbReference>
<dbReference type="AlphaFoldDB" id="A0AAW8LB06"/>
<dbReference type="PANTHER" id="PTHR23152">
    <property type="entry name" value="2-OXOGLUTARATE DEHYDROGENASE"/>
    <property type="match status" value="1"/>
</dbReference>
<dbReference type="GO" id="GO:0045252">
    <property type="term" value="C:oxoglutarate dehydrogenase complex"/>
    <property type="evidence" value="ECO:0007669"/>
    <property type="project" value="TreeGrafter"/>
</dbReference>
<keyword evidence="7" id="KW-0560">Oxidoreductase</keyword>
<dbReference type="InterPro" id="IPR011603">
    <property type="entry name" value="2oxoglutarate_DH_E1"/>
</dbReference>
<dbReference type="Pfam" id="PF16870">
    <property type="entry name" value="OxoGdeHyase_C"/>
    <property type="match status" value="1"/>
</dbReference>
<dbReference type="SUPFAM" id="SSF52518">
    <property type="entry name" value="Thiamin diphosphate-binding fold (THDP-binding)"/>
    <property type="match status" value="2"/>
</dbReference>
<dbReference type="InterPro" id="IPR029061">
    <property type="entry name" value="THDP-binding"/>
</dbReference>
<dbReference type="GO" id="GO:0006099">
    <property type="term" value="P:tricarboxylic acid cycle"/>
    <property type="evidence" value="ECO:0007669"/>
    <property type="project" value="UniProtKB-KW"/>
</dbReference>
<feature type="compositionally biased region" description="Polar residues" evidence="12">
    <location>
        <begin position="109"/>
        <end position="118"/>
    </location>
</feature>
<evidence type="ECO:0000256" key="4">
    <source>
        <dbReference type="ARBA" id="ARBA00022532"/>
    </source>
</evidence>
<evidence type="ECO:0000256" key="9">
    <source>
        <dbReference type="ARBA" id="ARBA00023268"/>
    </source>
</evidence>
<keyword evidence="4" id="KW-0816">Tricarboxylic acid cycle</keyword>
<keyword evidence="5" id="KW-0479">Metal-binding</keyword>
<dbReference type="Pfam" id="PF16078">
    <property type="entry name" value="2-oxogl_dehyd_N"/>
    <property type="match status" value="1"/>
</dbReference>
<dbReference type="GO" id="GO:0008683">
    <property type="term" value="F:2-oxoglutarate decarboxylase activity"/>
    <property type="evidence" value="ECO:0007669"/>
    <property type="project" value="UniProtKB-EC"/>
</dbReference>
<keyword evidence="6" id="KW-0460">Magnesium</keyword>
<evidence type="ECO:0000256" key="12">
    <source>
        <dbReference type="SAM" id="MobiDB-lite"/>
    </source>
</evidence>
<proteinExistence type="predicted"/>
<feature type="region of interest" description="Disordered" evidence="12">
    <location>
        <begin position="26"/>
        <end position="126"/>
    </location>
</feature>
<dbReference type="InterPro" id="IPR023213">
    <property type="entry name" value="CAT-like_dom_sf"/>
</dbReference>
<name>A0AAW8LB06_9ACTO</name>
<dbReference type="Pfam" id="PF00676">
    <property type="entry name" value="E1_dh"/>
    <property type="match status" value="1"/>
</dbReference>
<feature type="region of interest" description="Disordered" evidence="12">
    <location>
        <begin position="837"/>
        <end position="860"/>
    </location>
</feature>
<feature type="domain" description="Transketolase-like pyrimidine-binding" evidence="13">
    <location>
        <begin position="929"/>
        <end position="1122"/>
    </location>
</feature>
<dbReference type="InterPro" id="IPR001017">
    <property type="entry name" value="DH_E1"/>
</dbReference>
<evidence type="ECO:0000256" key="5">
    <source>
        <dbReference type="ARBA" id="ARBA00022723"/>
    </source>
</evidence>
<dbReference type="Pfam" id="PF00198">
    <property type="entry name" value="2-oxoacid_dh"/>
    <property type="match status" value="1"/>
</dbReference>
<sequence>MPTQDQISPGFGANEWMVEEMRAAWSADPSSVSPQWRELFETDPSAGLHQPGPASFDASASSAASVPRRAAITPQAASSLRRSSAVQDVTRSDLPPAPPSDTAPPTSPYAQRQATHPAQDQDGDAYEDRTTRLKGAAARTAKNMDDSLSMPTATSARAVPAKVLIENRAVINTHLARTRGGKVSFTHLIGWAVVESLTEMPSMNVSYGVDEAGKPVLHEPAHVAFGLAIDVPGSDGQRRLLVPSIKQADLMDLSGFVNAYEALVAKARENKLDLDDFRGTTVTLTNPGMIGTLHSVPRLMPGQGLIVGVGAMDYPAAFAGASPDTLARQAIGKVVTLTSTYDHRVIQGAASGEFLRLVERKLLGLDGFWNRAFESLRIPLEPVKWVRDTTYDPELETGKPARVAELIHAYRQRGHLAADNDPLTYRLRRHPDLDITSYGLSLWDLDRSFPTRGLGGRDRATLREILRMLRDAYCRTVGVEYMHIQDPAQRTWWQERLERDWEDIADEERRRILTKLEQAEAFETFLQTKYVGQKRFSLEGGESLIVALDRLLDAAAHDGLDEVVIGMAHRGRLNVLTNIAGKSYGQVFDEFEGNGVIEGASTGDVKYHLGTVGVFSGTDGVSTRVSLAANPSHLETVDGVVEGIVRAKQDRIGLGEKGYTVMPVLVHGDAAFAGQGVVYETLNMSQLPAYRTGGTVHIVVNNQIGFTTGSASARSTIYATDLAKGLQVPIFHVNADDPETVARTARHAYEYRRTFHKDVIIDLICYRRRGHNEGDDPSMTQPLMYRLIDSLDSTRGVYTSALVGRGDITPQEAQEIAKSYQDELERVFTEARVQIIGGTGSDDAGDATDTSTQDLSDPTKVGVPLSSLEIPYSQRAGTGMMLGWASAVPRDVVERIGDAQVAWPESFTVHPKLQAMLSKRREATREGGIDWGLGELIALGSLLMEGVPIRLAGEDARRATFAQRHAVLHDHTSGQEWTPLSFLTPDQAPLEIYDSLLSEYAALAFEYGYSVERPEGLTMWEAQFGDFANGAQSVIDEYVTSAAQKWGQRSGLVMLLPHGQEGQGPDHSSARIERYLQMCAQDNMLVAQPSTPASYFHLLREHTYTRPRRPLIVFTPKQLLRLKAACSPVEAFTSGTFQPVIGETDDAVLASAQKQGVDRVLLCSGRVYYDLLAHRTKTGDTRTAIVRLEQLYPLESSAIAEALAPFSGAELVWVQDEPANQGMWPYLALNLPTDLTGGVLPTLVSRPEAAAPAVGTAGVHRAQQEEILRQAFARH</sequence>
<evidence type="ECO:0000256" key="7">
    <source>
        <dbReference type="ARBA" id="ARBA00023002"/>
    </source>
</evidence>
<comment type="cofactor">
    <cofactor evidence="1">
        <name>Mg(2+)</name>
        <dbReference type="ChEBI" id="CHEBI:18420"/>
    </cofactor>
</comment>
<reference evidence="14" key="1">
    <citation type="submission" date="2022-06" db="EMBL/GenBank/DDBJ databases">
        <title>Draft Genome Sequences of Three Actinomyces oris Strains, Isolated from Healthy Human Feces.</title>
        <authorList>
            <person name="Ye Y."/>
            <person name="Liu C."/>
            <person name="Zhao J."/>
            <person name="Xu J."/>
            <person name="Huang H."/>
            <person name="Wang B."/>
            <person name="Wei J."/>
            <person name="Jing X."/>
        </authorList>
    </citation>
    <scope>NUCLEOTIDE SEQUENCE</scope>
    <source>
        <strain evidence="14">CNGBCC1803727</strain>
    </source>
</reference>
<comment type="catalytic activity">
    <reaction evidence="11">
        <text>N(6)-[(R)-dihydrolipoyl]-L-lysyl-[protein] + succinyl-CoA = N(6)-[(R)-S(8)-succinyldihydrolipoyl]-L-lysyl-[protein] + CoA</text>
        <dbReference type="Rhea" id="RHEA:15213"/>
        <dbReference type="Rhea" id="RHEA-COMP:10475"/>
        <dbReference type="Rhea" id="RHEA-COMP:20092"/>
        <dbReference type="ChEBI" id="CHEBI:57287"/>
        <dbReference type="ChEBI" id="CHEBI:57292"/>
        <dbReference type="ChEBI" id="CHEBI:83100"/>
        <dbReference type="ChEBI" id="CHEBI:83120"/>
        <dbReference type="EC" id="2.3.1.61"/>
    </reaction>
</comment>
<evidence type="ECO:0000256" key="1">
    <source>
        <dbReference type="ARBA" id="ARBA00001946"/>
    </source>
</evidence>
<evidence type="ECO:0000313" key="15">
    <source>
        <dbReference type="Proteomes" id="UP001230065"/>
    </source>
</evidence>
<keyword evidence="9" id="KW-0511">Multifunctional enzyme</keyword>
<protein>
    <submittedName>
        <fullName evidence="14">Multifunctional oxoglutarate decarboxylase/oxoglutarate dehydrogenase thiamine pyrophosphate-binding subunit/dihydrolipoyllysine-residue succinyltransferase subunit</fullName>
        <ecNumber evidence="14">4.1.1.71</ecNumber>
    </submittedName>
</protein>
<feature type="compositionally biased region" description="Pro residues" evidence="12">
    <location>
        <begin position="95"/>
        <end position="107"/>
    </location>
</feature>
<dbReference type="InterPro" id="IPR042179">
    <property type="entry name" value="KGD_C_sf"/>
</dbReference>
<dbReference type="PANTHER" id="PTHR23152:SF4">
    <property type="entry name" value="2-OXOADIPATE DEHYDROGENASE COMPLEX COMPONENT E1"/>
    <property type="match status" value="1"/>
</dbReference>
<dbReference type="SUPFAM" id="SSF52777">
    <property type="entry name" value="CoA-dependent acyltransferases"/>
    <property type="match status" value="1"/>
</dbReference>
<dbReference type="NCBIfam" id="NF008907">
    <property type="entry name" value="PRK12270.1"/>
    <property type="match status" value="1"/>
</dbReference>
<evidence type="ECO:0000256" key="3">
    <source>
        <dbReference type="ARBA" id="ARBA00004813"/>
    </source>
</evidence>
<dbReference type="NCBIfam" id="NF006914">
    <property type="entry name" value="PRK09404.1"/>
    <property type="match status" value="1"/>
</dbReference>
<dbReference type="GO" id="GO:0004149">
    <property type="term" value="F:dihydrolipoyllysine-residue succinyltransferase activity"/>
    <property type="evidence" value="ECO:0007669"/>
    <property type="project" value="UniProtKB-EC"/>
</dbReference>
<evidence type="ECO:0000313" key="14">
    <source>
        <dbReference type="EMBL" id="MDR0177970.1"/>
    </source>
</evidence>
<gene>
    <name evidence="14" type="ORF">RF687_08430</name>
</gene>
<dbReference type="InterPro" id="IPR032106">
    <property type="entry name" value="2-oxogl_dehyd_N"/>
</dbReference>
<dbReference type="EC" id="4.1.1.71" evidence="14"/>
<comment type="caution">
    <text evidence="14">The sequence shown here is derived from an EMBL/GenBank/DDBJ whole genome shotgun (WGS) entry which is preliminary data.</text>
</comment>
<dbReference type="PIRSF" id="PIRSF000157">
    <property type="entry name" value="Oxoglu_dh_E1"/>
    <property type="match status" value="1"/>
</dbReference>
<evidence type="ECO:0000259" key="13">
    <source>
        <dbReference type="SMART" id="SM00861"/>
    </source>
</evidence>
<dbReference type="GO" id="GO:0000287">
    <property type="term" value="F:magnesium ion binding"/>
    <property type="evidence" value="ECO:0007669"/>
    <property type="project" value="UniProtKB-ARBA"/>
</dbReference>
<dbReference type="CDD" id="cd02016">
    <property type="entry name" value="TPP_E1_OGDC_like"/>
    <property type="match status" value="1"/>
</dbReference>
<evidence type="ECO:0000256" key="2">
    <source>
        <dbReference type="ARBA" id="ARBA00001964"/>
    </source>
</evidence>
<feature type="compositionally biased region" description="Low complexity" evidence="12">
    <location>
        <begin position="54"/>
        <end position="65"/>
    </location>
</feature>
<accession>A0AAW8LB06</accession>
<dbReference type="Gene3D" id="3.40.50.970">
    <property type="match status" value="1"/>
</dbReference>
<dbReference type="Gene3D" id="3.40.50.11610">
    <property type="entry name" value="Multifunctional 2-oxoglutarate metabolism enzyme, C-terminal domain"/>
    <property type="match status" value="1"/>
</dbReference>
<keyword evidence="8" id="KW-0786">Thiamine pyrophosphate</keyword>
<dbReference type="InterPro" id="IPR031717">
    <property type="entry name" value="ODO-1/KGD_C"/>
</dbReference>
<dbReference type="Gene3D" id="1.10.287.1150">
    <property type="entry name" value="TPP helical domain"/>
    <property type="match status" value="1"/>
</dbReference>
<dbReference type="GO" id="GO:0004591">
    <property type="term" value="F:oxoglutarate dehydrogenase (succinyl-transferring) activity"/>
    <property type="evidence" value="ECO:0007669"/>
    <property type="project" value="UniProtKB-EC"/>
</dbReference>
<comment type="cofactor">
    <cofactor evidence="2">
        <name>thiamine diphosphate</name>
        <dbReference type="ChEBI" id="CHEBI:58937"/>
    </cofactor>
</comment>
<feature type="compositionally biased region" description="Polar residues" evidence="12">
    <location>
        <begin position="75"/>
        <end position="89"/>
    </location>
</feature>